<sequence length="610" mass="70529">MLDTINDNYATLKNYFSSFDKAIEYNLKAIDWAKGNETVDEIILSKFNLLRIYFTTNAHDEAVVLSKELLAYPEIKDSILATRILFGLKEVYRKTEKFNEFLKILPIYYETSEKVGYPVSGGSVYESEVAYVHYRLNNYERAIESYKKSAKKYEERKLYLLQSSSLNNIGLCFRNMKRKDSAHHYFNKGIKVLEFLNSTPEGGHPYVNYFEDVLRTNAEETSSEADNANKLMFLYKKELKQAKGFNELNIVIDAYNGLGKLFLNQKKIGLSLKYIDSAETSLQSYVYPKAKSEMLELKVEALLLKGDHEKANSYFKLYNKYSDSLNKVKIDKSFMSGVLKYETDIKEKELEEAKTLFESQRRINLYQKIGLIGLFGMLVFLYFTFFKIRKDNRTIREQKITVDRALAENKILVKEVHHRVKNNLQVVASLLLIHAKKNKGFNSEEILAQSQHQIQSMSLIHEMLYQKDDIIDIQMQEYLEKLSSSLLTAYPNKKIKVTVLANEISLHLDYANPIGLIINELMTNSVKHGFKQMDTGEVFIKISRDKDLCELIYSDNGVGIKKDKLNLKKNKTFGSRLITSLAEEMNASVNIVNDTKLTYTFTFLDKNNAI</sequence>
<evidence type="ECO:0000313" key="10">
    <source>
        <dbReference type="EMBL" id="MDT7833234.1"/>
    </source>
</evidence>
<evidence type="ECO:0000256" key="2">
    <source>
        <dbReference type="ARBA" id="ARBA00012438"/>
    </source>
</evidence>
<dbReference type="InterPro" id="IPR019734">
    <property type="entry name" value="TPR_rpt"/>
</dbReference>
<keyword evidence="11" id="KW-1185">Reference proteome</keyword>
<feature type="transmembrane region" description="Helical" evidence="8">
    <location>
        <begin position="365"/>
        <end position="386"/>
    </location>
</feature>
<dbReference type="RefSeq" id="WP_349242488.1">
    <property type="nucleotide sequence ID" value="NZ_JAVTTO010000005.1"/>
</dbReference>
<dbReference type="Pfam" id="PF02518">
    <property type="entry name" value="HATPase_c"/>
    <property type="match status" value="1"/>
</dbReference>
<name>A0ABU3LHP0_9FLAO</name>
<protein>
    <recommendedName>
        <fullName evidence="2">histidine kinase</fullName>
        <ecNumber evidence="2">2.7.13.3</ecNumber>
    </recommendedName>
</protein>
<dbReference type="SMART" id="SM00028">
    <property type="entry name" value="TPR"/>
    <property type="match status" value="3"/>
</dbReference>
<evidence type="ECO:0000313" key="11">
    <source>
        <dbReference type="Proteomes" id="UP001257277"/>
    </source>
</evidence>
<organism evidence="10 11">
    <name type="scientific">Asprobacillus argus</name>
    <dbReference type="NCBI Taxonomy" id="3076534"/>
    <lineage>
        <taxon>Bacteria</taxon>
        <taxon>Pseudomonadati</taxon>
        <taxon>Bacteroidota</taxon>
        <taxon>Flavobacteriia</taxon>
        <taxon>Flavobacteriales</taxon>
        <taxon>Flavobacteriaceae</taxon>
        <taxon>Asprobacillus</taxon>
    </lineage>
</organism>
<dbReference type="Pfam" id="PF07568">
    <property type="entry name" value="HisKA_2"/>
    <property type="match status" value="1"/>
</dbReference>
<comment type="catalytic activity">
    <reaction evidence="1">
        <text>ATP + protein L-histidine = ADP + protein N-phospho-L-histidine.</text>
        <dbReference type="EC" id="2.7.13.3"/>
    </reaction>
</comment>
<dbReference type="SUPFAM" id="SSF55874">
    <property type="entry name" value="ATPase domain of HSP90 chaperone/DNA topoisomerase II/histidine kinase"/>
    <property type="match status" value="1"/>
</dbReference>
<keyword evidence="8" id="KW-0472">Membrane</keyword>
<evidence type="ECO:0000256" key="3">
    <source>
        <dbReference type="ARBA" id="ARBA00022553"/>
    </source>
</evidence>
<accession>A0ABU3LHP0</accession>
<dbReference type="EC" id="2.7.13.3" evidence="2"/>
<comment type="caution">
    <text evidence="10">The sequence shown here is derived from an EMBL/GenBank/DDBJ whole genome shotgun (WGS) entry which is preliminary data.</text>
</comment>
<reference evidence="10 11" key="1">
    <citation type="submission" date="2023-09" db="EMBL/GenBank/DDBJ databases">
        <title>Novel taxa isolated from Blanes Bay.</title>
        <authorList>
            <person name="Rey-Velasco X."/>
            <person name="Lucena T."/>
        </authorList>
    </citation>
    <scope>NUCLEOTIDE SEQUENCE [LARGE SCALE GENOMIC DNA]</scope>
    <source>
        <strain evidence="10 11">S356</strain>
    </source>
</reference>
<dbReference type="PANTHER" id="PTHR41523:SF8">
    <property type="entry name" value="ETHYLENE RESPONSE SENSOR PROTEIN"/>
    <property type="match status" value="1"/>
</dbReference>
<keyword evidence="4" id="KW-0808">Transferase</keyword>
<evidence type="ECO:0000256" key="5">
    <source>
        <dbReference type="ARBA" id="ARBA00022741"/>
    </source>
</evidence>
<keyword evidence="7" id="KW-0067">ATP-binding</keyword>
<dbReference type="InterPro" id="IPR036890">
    <property type="entry name" value="HATPase_C_sf"/>
</dbReference>
<keyword evidence="8" id="KW-1133">Transmembrane helix</keyword>
<evidence type="ECO:0000256" key="4">
    <source>
        <dbReference type="ARBA" id="ARBA00022679"/>
    </source>
</evidence>
<dbReference type="Proteomes" id="UP001257277">
    <property type="component" value="Unassembled WGS sequence"/>
</dbReference>
<evidence type="ECO:0000256" key="6">
    <source>
        <dbReference type="ARBA" id="ARBA00022777"/>
    </source>
</evidence>
<proteinExistence type="predicted"/>
<feature type="domain" description="Histidine kinase/HSP90-like ATPase" evidence="9">
    <location>
        <begin position="509"/>
        <end position="607"/>
    </location>
</feature>
<evidence type="ECO:0000256" key="1">
    <source>
        <dbReference type="ARBA" id="ARBA00000085"/>
    </source>
</evidence>
<keyword evidence="5" id="KW-0547">Nucleotide-binding</keyword>
<evidence type="ECO:0000259" key="9">
    <source>
        <dbReference type="SMART" id="SM00387"/>
    </source>
</evidence>
<dbReference type="Gene3D" id="3.30.565.10">
    <property type="entry name" value="Histidine kinase-like ATPase, C-terminal domain"/>
    <property type="match status" value="1"/>
</dbReference>
<dbReference type="EMBL" id="JAVTTO010000005">
    <property type="protein sequence ID" value="MDT7833234.1"/>
    <property type="molecule type" value="Genomic_DNA"/>
</dbReference>
<dbReference type="InterPro" id="IPR003594">
    <property type="entry name" value="HATPase_dom"/>
</dbReference>
<dbReference type="GO" id="GO:0016301">
    <property type="term" value="F:kinase activity"/>
    <property type="evidence" value="ECO:0007669"/>
    <property type="project" value="UniProtKB-KW"/>
</dbReference>
<dbReference type="Gene3D" id="3.30.450.20">
    <property type="entry name" value="PAS domain"/>
    <property type="match status" value="1"/>
</dbReference>
<keyword evidence="6 10" id="KW-0418">Kinase</keyword>
<dbReference type="PANTHER" id="PTHR41523">
    <property type="entry name" value="TWO-COMPONENT SYSTEM SENSOR PROTEIN"/>
    <property type="match status" value="1"/>
</dbReference>
<dbReference type="Gene3D" id="1.25.40.10">
    <property type="entry name" value="Tetratricopeptide repeat domain"/>
    <property type="match status" value="2"/>
</dbReference>
<dbReference type="InterPro" id="IPR011990">
    <property type="entry name" value="TPR-like_helical_dom_sf"/>
</dbReference>
<keyword evidence="3" id="KW-0597">Phosphoprotein</keyword>
<keyword evidence="8" id="KW-0812">Transmembrane</keyword>
<evidence type="ECO:0000256" key="8">
    <source>
        <dbReference type="SAM" id="Phobius"/>
    </source>
</evidence>
<dbReference type="SUPFAM" id="SSF48452">
    <property type="entry name" value="TPR-like"/>
    <property type="match status" value="2"/>
</dbReference>
<dbReference type="InterPro" id="IPR011495">
    <property type="entry name" value="Sig_transdc_His_kin_sub2_dim/P"/>
</dbReference>
<dbReference type="SMART" id="SM00387">
    <property type="entry name" value="HATPase_c"/>
    <property type="match status" value="1"/>
</dbReference>
<gene>
    <name evidence="10" type="ORF">RQM59_12625</name>
</gene>
<evidence type="ECO:0000256" key="7">
    <source>
        <dbReference type="ARBA" id="ARBA00022840"/>
    </source>
</evidence>